<proteinExistence type="predicted"/>
<dbReference type="AlphaFoldDB" id="A0A017SZK9"/>
<dbReference type="STRING" id="1192034.CAP_7499"/>
<sequence>MDQALLRSYFSTIYEFPTSNGPLRASLDGEIVQDQSQLPELLNRRFAVLTAYNPRSMLIPRRVNDQRHMVLRDLLILGCYRVEPCVGSEAEPEGVWREPAWLVHGMDRDEAVSFGRVFRQNTVVFAQNGRPELIITDPTADDVGRTFQGNWRVRA</sequence>
<reference evidence="1 2" key="1">
    <citation type="submission" date="2013-05" db="EMBL/GenBank/DDBJ databases">
        <title>Genome assembly of Chondromyces apiculatus DSM 436.</title>
        <authorList>
            <person name="Sharma G."/>
            <person name="Khatri I."/>
            <person name="Kaur C."/>
            <person name="Mayilraj S."/>
            <person name="Subramanian S."/>
        </authorList>
    </citation>
    <scope>NUCLEOTIDE SEQUENCE [LARGE SCALE GENOMIC DNA]</scope>
    <source>
        <strain evidence="1 2">DSM 436</strain>
    </source>
</reference>
<dbReference type="RefSeq" id="WP_044248183.1">
    <property type="nucleotide sequence ID" value="NZ_ASRX01000067.1"/>
</dbReference>
<accession>A0A017SZK9</accession>
<dbReference type="EMBL" id="ASRX01000067">
    <property type="protein sequence ID" value="EYF02020.1"/>
    <property type="molecule type" value="Genomic_DNA"/>
</dbReference>
<dbReference type="OrthoDB" id="27515at2"/>
<gene>
    <name evidence="1" type="ORF">CAP_7499</name>
</gene>
<keyword evidence="2" id="KW-1185">Reference proteome</keyword>
<organism evidence="1 2">
    <name type="scientific">Chondromyces apiculatus DSM 436</name>
    <dbReference type="NCBI Taxonomy" id="1192034"/>
    <lineage>
        <taxon>Bacteria</taxon>
        <taxon>Pseudomonadati</taxon>
        <taxon>Myxococcota</taxon>
        <taxon>Polyangia</taxon>
        <taxon>Polyangiales</taxon>
        <taxon>Polyangiaceae</taxon>
        <taxon>Chondromyces</taxon>
    </lineage>
</organism>
<protein>
    <recommendedName>
        <fullName evidence="3">DUF3293 domain-containing protein</fullName>
    </recommendedName>
</protein>
<dbReference type="Pfam" id="PF11697">
    <property type="entry name" value="DUF3293"/>
    <property type="match status" value="1"/>
</dbReference>
<evidence type="ECO:0000313" key="2">
    <source>
        <dbReference type="Proteomes" id="UP000019678"/>
    </source>
</evidence>
<dbReference type="Proteomes" id="UP000019678">
    <property type="component" value="Unassembled WGS sequence"/>
</dbReference>
<evidence type="ECO:0008006" key="3">
    <source>
        <dbReference type="Google" id="ProtNLM"/>
    </source>
</evidence>
<dbReference type="InterPro" id="IPR021710">
    <property type="entry name" value="DUF3293"/>
</dbReference>
<evidence type="ECO:0000313" key="1">
    <source>
        <dbReference type="EMBL" id="EYF02020.1"/>
    </source>
</evidence>
<comment type="caution">
    <text evidence="1">The sequence shown here is derived from an EMBL/GenBank/DDBJ whole genome shotgun (WGS) entry which is preliminary data.</text>
</comment>
<name>A0A017SZK9_9BACT</name>